<protein>
    <recommendedName>
        <fullName evidence="5">Thiamine diphosphokinase</fullName>
        <ecNumber evidence="5">2.7.6.2</ecNumber>
    </recommendedName>
</protein>
<keyword evidence="2" id="KW-0547">Nucleotide-binding</keyword>
<evidence type="ECO:0000256" key="1">
    <source>
        <dbReference type="ARBA" id="ARBA00022679"/>
    </source>
</evidence>
<feature type="domain" description="Thiamin pyrophosphokinase catalytic" evidence="6">
    <location>
        <begin position="38"/>
        <end position="126"/>
    </location>
</feature>
<dbReference type="InterPro" id="IPR036371">
    <property type="entry name" value="TPK_B1-bd_sf"/>
</dbReference>
<dbReference type="Gene3D" id="3.40.50.10240">
    <property type="entry name" value="Thiamin pyrophosphokinase, catalytic domain"/>
    <property type="match status" value="1"/>
</dbReference>
<evidence type="ECO:0000313" key="7">
    <source>
        <dbReference type="EMBL" id="PWK60720.1"/>
    </source>
</evidence>
<dbReference type="EC" id="2.7.6.2" evidence="5"/>
<accession>A0A316GIW8</accession>
<dbReference type="OrthoDB" id="7057856at2"/>
<dbReference type="AlphaFoldDB" id="A0A316GIW8"/>
<proteinExistence type="predicted"/>
<dbReference type="InterPro" id="IPR006282">
    <property type="entry name" value="Thi_PPkinase"/>
</dbReference>
<dbReference type="InterPro" id="IPR007371">
    <property type="entry name" value="TPK_catalytic"/>
</dbReference>
<evidence type="ECO:0000313" key="8">
    <source>
        <dbReference type="Proteomes" id="UP000245708"/>
    </source>
</evidence>
<keyword evidence="8" id="KW-1185">Reference proteome</keyword>
<keyword evidence="4" id="KW-0067">ATP-binding</keyword>
<dbReference type="InterPro" id="IPR053149">
    <property type="entry name" value="TPK"/>
</dbReference>
<evidence type="ECO:0000256" key="2">
    <source>
        <dbReference type="ARBA" id="ARBA00022741"/>
    </source>
</evidence>
<dbReference type="Proteomes" id="UP000245708">
    <property type="component" value="Unassembled WGS sequence"/>
</dbReference>
<comment type="caution">
    <text evidence="7">The sequence shown here is derived from an EMBL/GenBank/DDBJ whole genome shotgun (WGS) entry which is preliminary data.</text>
</comment>
<dbReference type="RefSeq" id="WP_109668118.1">
    <property type="nucleotide sequence ID" value="NZ_QGGW01000004.1"/>
</dbReference>
<dbReference type="GO" id="GO:0009229">
    <property type="term" value="P:thiamine diphosphate biosynthetic process"/>
    <property type="evidence" value="ECO:0007669"/>
    <property type="project" value="InterPro"/>
</dbReference>
<keyword evidence="1" id="KW-0808">Transferase</keyword>
<dbReference type="PANTHER" id="PTHR41299">
    <property type="entry name" value="THIAMINE PYROPHOSPHOKINASE"/>
    <property type="match status" value="1"/>
</dbReference>
<evidence type="ECO:0000256" key="5">
    <source>
        <dbReference type="NCBIfam" id="TIGR01378"/>
    </source>
</evidence>
<dbReference type="EMBL" id="QGGW01000004">
    <property type="protein sequence ID" value="PWK60720.1"/>
    <property type="molecule type" value="Genomic_DNA"/>
</dbReference>
<evidence type="ECO:0000256" key="4">
    <source>
        <dbReference type="ARBA" id="ARBA00022840"/>
    </source>
</evidence>
<name>A0A316GIW8_9RHOB</name>
<dbReference type="CDD" id="cd07995">
    <property type="entry name" value="TPK"/>
    <property type="match status" value="1"/>
</dbReference>
<dbReference type="SUPFAM" id="SSF63862">
    <property type="entry name" value="Thiamin pyrophosphokinase, substrate-binding domain"/>
    <property type="match status" value="1"/>
</dbReference>
<dbReference type="InterPro" id="IPR036759">
    <property type="entry name" value="TPK_catalytic_sf"/>
</dbReference>
<dbReference type="PANTHER" id="PTHR41299:SF1">
    <property type="entry name" value="THIAMINE PYROPHOSPHOKINASE"/>
    <property type="match status" value="1"/>
</dbReference>
<dbReference type="Pfam" id="PF04263">
    <property type="entry name" value="TPK_catalytic"/>
    <property type="match status" value="1"/>
</dbReference>
<sequence length="239" mass="25145">MGNNVPSDAPLFWSDTGVTLLGGGHLGPGDLAAALALAPRLVAADGGAAAALDEGRIPEAVYGDMDSLAQEARARLSPGTVHAILEQDSTDFDKALRHIRAPVVLAAGFTGDRVDHELAVYHGLVARPEARCIVIGARDLVLHAPPELVLDLPEGTRLSLFPMARVTGRDSGLEWPIANVVFDPARRIGTSNRIKRAPLQLVFDTPGMLVIVPRDHLGAVTAAVAAASVWSRTKDAGWV</sequence>
<dbReference type="SUPFAM" id="SSF63999">
    <property type="entry name" value="Thiamin pyrophosphokinase, catalytic domain"/>
    <property type="match status" value="1"/>
</dbReference>
<keyword evidence="3 7" id="KW-0418">Kinase</keyword>
<reference evidence="7 8" key="1">
    <citation type="submission" date="2018-05" db="EMBL/GenBank/DDBJ databases">
        <title>Genomic Encyclopedia of Type Strains, Phase IV (KMG-IV): sequencing the most valuable type-strain genomes for metagenomic binning, comparative biology and taxonomic classification.</title>
        <authorList>
            <person name="Goeker M."/>
        </authorList>
    </citation>
    <scope>NUCLEOTIDE SEQUENCE [LARGE SCALE GENOMIC DNA]</scope>
    <source>
        <strain evidence="7 8">DSM 16097</strain>
    </source>
</reference>
<evidence type="ECO:0000256" key="3">
    <source>
        <dbReference type="ARBA" id="ARBA00022777"/>
    </source>
</evidence>
<dbReference type="GO" id="GO:0006772">
    <property type="term" value="P:thiamine metabolic process"/>
    <property type="evidence" value="ECO:0007669"/>
    <property type="project" value="UniProtKB-UniRule"/>
</dbReference>
<dbReference type="NCBIfam" id="TIGR01378">
    <property type="entry name" value="thi_PPkinase"/>
    <property type="match status" value="1"/>
</dbReference>
<gene>
    <name evidence="7" type="ORF">C7455_104358</name>
</gene>
<dbReference type="GO" id="GO:0004788">
    <property type="term" value="F:thiamine diphosphokinase activity"/>
    <property type="evidence" value="ECO:0007669"/>
    <property type="project" value="UniProtKB-UniRule"/>
</dbReference>
<organism evidence="7 8">
    <name type="scientific">Roseicyclus mahoneyensis</name>
    <dbReference type="NCBI Taxonomy" id="164332"/>
    <lineage>
        <taxon>Bacteria</taxon>
        <taxon>Pseudomonadati</taxon>
        <taxon>Pseudomonadota</taxon>
        <taxon>Alphaproteobacteria</taxon>
        <taxon>Rhodobacterales</taxon>
        <taxon>Roseobacteraceae</taxon>
        <taxon>Roseicyclus</taxon>
    </lineage>
</organism>
<dbReference type="GO" id="GO:0005524">
    <property type="term" value="F:ATP binding"/>
    <property type="evidence" value="ECO:0007669"/>
    <property type="project" value="UniProtKB-KW"/>
</dbReference>
<dbReference type="GO" id="GO:0016301">
    <property type="term" value="F:kinase activity"/>
    <property type="evidence" value="ECO:0007669"/>
    <property type="project" value="UniProtKB-KW"/>
</dbReference>
<evidence type="ECO:0000259" key="6">
    <source>
        <dbReference type="Pfam" id="PF04263"/>
    </source>
</evidence>